<evidence type="ECO:0000313" key="2">
    <source>
        <dbReference type="EMBL" id="RZM76107.1"/>
    </source>
</evidence>
<sequence length="111" mass="11966">MKQFTTIVNYALSTSALLLPVALMMPSAQAAVNQKVTPMGAQRALHNQPQPIFTSSQPQTLAVNHKVTPMAAQRALHNQPQPIFTQSPPPALAVNHKVTPMAAQRALHADQ</sequence>
<dbReference type="RefSeq" id="WP_044151003.1">
    <property type="nucleotide sequence ID" value="NZ_QVFV01000006.1"/>
</dbReference>
<protein>
    <submittedName>
        <fullName evidence="2">Uncharacterized protein</fullName>
    </submittedName>
</protein>
<keyword evidence="1" id="KW-0732">Signal</keyword>
<accession>A0A4Q7E2S0</accession>
<comment type="caution">
    <text evidence="2">The sequence shown here is derived from an EMBL/GenBank/DDBJ whole genome shotgun (WGS) entry which is preliminary data.</text>
</comment>
<dbReference type="Proteomes" id="UP000292459">
    <property type="component" value="Unassembled WGS sequence"/>
</dbReference>
<gene>
    <name evidence="2" type="ORF">DYY88_19675</name>
</gene>
<evidence type="ECO:0000313" key="3">
    <source>
        <dbReference type="Proteomes" id="UP000292459"/>
    </source>
</evidence>
<dbReference type="EMBL" id="QVFV01000006">
    <property type="protein sequence ID" value="RZM76107.1"/>
    <property type="molecule type" value="Genomic_DNA"/>
</dbReference>
<proteinExistence type="predicted"/>
<evidence type="ECO:0000256" key="1">
    <source>
        <dbReference type="SAM" id="SignalP"/>
    </source>
</evidence>
<feature type="chain" id="PRO_5020606669" evidence="1">
    <location>
        <begin position="31"/>
        <end position="111"/>
    </location>
</feature>
<feature type="signal peptide" evidence="1">
    <location>
        <begin position="1"/>
        <end position="30"/>
    </location>
</feature>
<dbReference type="AlphaFoldDB" id="A0A4Q7E2S0"/>
<reference evidence="2 3" key="1">
    <citation type="submission" date="2018-11" db="EMBL/GenBank/DDBJ databases">
        <title>Whole genome sequencing of an environmental sample.</title>
        <authorList>
            <person name="Sarangi A.N."/>
            <person name="Singh D."/>
            <person name="Tripathy S."/>
        </authorList>
    </citation>
    <scope>NUCLEOTIDE SEQUENCE [LARGE SCALE GENOMIC DNA]</scope>
    <source>
        <strain evidence="2 3">Lakshadweep</strain>
    </source>
</reference>
<keyword evidence="3" id="KW-1185">Reference proteome</keyword>
<organism evidence="2 3">
    <name type="scientific">Leptolyngbya iicbica LK</name>
    <dbReference type="NCBI Taxonomy" id="2294035"/>
    <lineage>
        <taxon>Bacteria</taxon>
        <taxon>Bacillati</taxon>
        <taxon>Cyanobacteriota</taxon>
        <taxon>Cyanophyceae</taxon>
        <taxon>Leptolyngbyales</taxon>
        <taxon>Leptolyngbyaceae</taxon>
        <taxon>Leptolyngbya group</taxon>
        <taxon>Leptolyngbya</taxon>
        <taxon>Leptolyngbya iicbica</taxon>
    </lineage>
</organism>
<name>A0A4Q7E2S0_9CYAN</name>